<protein>
    <recommendedName>
        <fullName evidence="3">F-box domain-containing protein</fullName>
    </recommendedName>
</protein>
<sequence>MIIFSILPVKSLLRFKCVVKTWHCWISSPNFQLSNQRQDEGAIANVYYLTWNSKPSFLLINQQLTLEELNYPLSQDNETYIDSCMILGSCLGLILFNINENIYLWNSATQFCIKVLELNRLHDHCIKVLEINRLYDYCNIRGGLCFDSSTNMYKVFVIIASLEDKQWRELEFPYNIYSVSEGITLHGRLHYKVKVKN</sequence>
<dbReference type="Proteomes" id="UP001311915">
    <property type="component" value="Unassembled WGS sequence"/>
</dbReference>
<name>A0AAV9K5J7_9SOLN</name>
<dbReference type="EMBL" id="JAWPEI010000012">
    <property type="protein sequence ID" value="KAK4708438.1"/>
    <property type="molecule type" value="Genomic_DNA"/>
</dbReference>
<dbReference type="AlphaFoldDB" id="A0AAV9K5J7"/>
<evidence type="ECO:0008006" key="3">
    <source>
        <dbReference type="Google" id="ProtNLM"/>
    </source>
</evidence>
<gene>
    <name evidence="1" type="ORF">R3W88_029363</name>
</gene>
<proteinExistence type="predicted"/>
<comment type="caution">
    <text evidence="1">The sequence shown here is derived from an EMBL/GenBank/DDBJ whole genome shotgun (WGS) entry which is preliminary data.</text>
</comment>
<dbReference type="InterPro" id="IPR036047">
    <property type="entry name" value="F-box-like_dom_sf"/>
</dbReference>
<dbReference type="PANTHER" id="PTHR31672:SF13">
    <property type="entry name" value="F-BOX PROTEIN CPR30-LIKE"/>
    <property type="match status" value="1"/>
</dbReference>
<evidence type="ECO:0000313" key="2">
    <source>
        <dbReference type="Proteomes" id="UP001311915"/>
    </source>
</evidence>
<keyword evidence="2" id="KW-1185">Reference proteome</keyword>
<organism evidence="1 2">
    <name type="scientific">Solanum pinnatisectum</name>
    <name type="common">tansyleaf nightshade</name>
    <dbReference type="NCBI Taxonomy" id="50273"/>
    <lineage>
        <taxon>Eukaryota</taxon>
        <taxon>Viridiplantae</taxon>
        <taxon>Streptophyta</taxon>
        <taxon>Embryophyta</taxon>
        <taxon>Tracheophyta</taxon>
        <taxon>Spermatophyta</taxon>
        <taxon>Magnoliopsida</taxon>
        <taxon>eudicotyledons</taxon>
        <taxon>Gunneridae</taxon>
        <taxon>Pentapetalae</taxon>
        <taxon>asterids</taxon>
        <taxon>lamiids</taxon>
        <taxon>Solanales</taxon>
        <taxon>Solanaceae</taxon>
        <taxon>Solanoideae</taxon>
        <taxon>Solaneae</taxon>
        <taxon>Solanum</taxon>
    </lineage>
</organism>
<reference evidence="1 2" key="1">
    <citation type="submission" date="2023-10" db="EMBL/GenBank/DDBJ databases">
        <title>Genome-Wide Identification Analysis in wild type Solanum Pinnatisectum Reveals Some Genes Defensing Phytophthora Infestans.</title>
        <authorList>
            <person name="Sun C."/>
        </authorList>
    </citation>
    <scope>NUCLEOTIDE SEQUENCE [LARGE SCALE GENOMIC DNA]</scope>
    <source>
        <strain evidence="1">LQN</strain>
        <tissue evidence="1">Leaf</tissue>
    </source>
</reference>
<dbReference type="InterPro" id="IPR050796">
    <property type="entry name" value="SCF_F-box_component"/>
</dbReference>
<dbReference type="PANTHER" id="PTHR31672">
    <property type="entry name" value="BNACNNG10540D PROTEIN"/>
    <property type="match status" value="1"/>
</dbReference>
<accession>A0AAV9K5J7</accession>
<dbReference type="SUPFAM" id="SSF81383">
    <property type="entry name" value="F-box domain"/>
    <property type="match status" value="1"/>
</dbReference>
<evidence type="ECO:0000313" key="1">
    <source>
        <dbReference type="EMBL" id="KAK4708438.1"/>
    </source>
</evidence>